<accession>A0ABT3MUD8</accession>
<gene>
    <name evidence="1" type="ORF">NX722_10140</name>
</gene>
<evidence type="ECO:0000313" key="1">
    <source>
        <dbReference type="EMBL" id="MCW7552993.1"/>
    </source>
</evidence>
<name>A0ABT3MUD8_9GAMM</name>
<dbReference type="RefSeq" id="WP_262567872.1">
    <property type="nucleotide sequence ID" value="NZ_JAPFCC010000001.1"/>
</dbReference>
<proteinExistence type="predicted"/>
<keyword evidence="2" id="KW-1185">Reference proteome</keyword>
<sequence length="158" mass="17905">MSPDLEAVINMPMSDLSAKSGDELLKLVDEAEALLEQATILREWLESAIACKYVYKATNLRAELQQEFGFVQFEDGQVKVTSEVPKASTWDQKKLSAIARMLREQGEDPESLMDVQYTIPDTRFDEWPEVIQNSFRPALSIRHGRPCYQLSANHKGGK</sequence>
<organism evidence="1 2">
    <name type="scientific">Endozoicomonas gorgoniicola</name>
    <dbReference type="NCBI Taxonomy" id="1234144"/>
    <lineage>
        <taxon>Bacteria</taxon>
        <taxon>Pseudomonadati</taxon>
        <taxon>Pseudomonadota</taxon>
        <taxon>Gammaproteobacteria</taxon>
        <taxon>Oceanospirillales</taxon>
        <taxon>Endozoicomonadaceae</taxon>
        <taxon>Endozoicomonas</taxon>
    </lineage>
</organism>
<dbReference type="EMBL" id="JAPFCC010000001">
    <property type="protein sequence ID" value="MCW7552993.1"/>
    <property type="molecule type" value="Genomic_DNA"/>
</dbReference>
<comment type="caution">
    <text evidence="1">The sequence shown here is derived from an EMBL/GenBank/DDBJ whole genome shotgun (WGS) entry which is preliminary data.</text>
</comment>
<evidence type="ECO:0000313" key="2">
    <source>
        <dbReference type="Proteomes" id="UP001209854"/>
    </source>
</evidence>
<protein>
    <submittedName>
        <fullName evidence="1">Uncharacterized protein</fullName>
    </submittedName>
</protein>
<dbReference type="Proteomes" id="UP001209854">
    <property type="component" value="Unassembled WGS sequence"/>
</dbReference>
<reference evidence="1 2" key="1">
    <citation type="submission" date="2022-10" db="EMBL/GenBank/DDBJ databases">
        <title>High-quality genome sequences of two octocoral-associated bacteria, Endozoicomonas euniceicola EF212 and Endozoicomonas gorgoniicola PS125.</title>
        <authorList>
            <person name="Chiou Y.-J."/>
            <person name="Chen Y.-H."/>
        </authorList>
    </citation>
    <scope>NUCLEOTIDE SEQUENCE [LARGE SCALE GENOMIC DNA]</scope>
    <source>
        <strain evidence="1 2">PS125</strain>
    </source>
</reference>